<evidence type="ECO:0000259" key="5">
    <source>
        <dbReference type="Pfam" id="PF10433"/>
    </source>
</evidence>
<dbReference type="Proteomes" id="UP000613580">
    <property type="component" value="Unassembled WGS sequence"/>
</dbReference>
<feature type="domain" description="RSE1/DDB1/CPSF1 first beta-propeller" evidence="5">
    <location>
        <begin position="13"/>
        <end position="427"/>
    </location>
</feature>
<dbReference type="SUPFAM" id="SSF50969">
    <property type="entry name" value="YVTN repeat-like/Quinoprotein amine dehydrogenase"/>
    <property type="match status" value="1"/>
</dbReference>
<dbReference type="InterPro" id="IPR011044">
    <property type="entry name" value="Quino_amine_DH_bsu"/>
</dbReference>
<comment type="subcellular location">
    <subcellularLocation>
        <location evidence="1">Nucleus</location>
    </subcellularLocation>
</comment>
<protein>
    <submittedName>
        <fullName evidence="7">CPSF-A domain-containing protein</fullName>
    </submittedName>
</protein>
<comment type="caution">
    <text evidence="7">The sequence shown here is derived from an EMBL/GenBank/DDBJ whole genome shotgun (WGS) entry which is preliminary data.</text>
</comment>
<dbReference type="InterPro" id="IPR004871">
    <property type="entry name" value="RSE1/DDB1/CPSF1_C"/>
</dbReference>
<dbReference type="InterPro" id="IPR050358">
    <property type="entry name" value="RSE1/DDB1/CFT1"/>
</dbReference>
<dbReference type="Pfam" id="PF23726">
    <property type="entry name" value="Beta-prop_RSE1_2nd"/>
    <property type="match status" value="1"/>
</dbReference>
<organism evidence="7 8">
    <name type="scientific">Mycena chlorophos</name>
    <name type="common">Agaric fungus</name>
    <name type="synonym">Agaricus chlorophos</name>
    <dbReference type="NCBI Taxonomy" id="658473"/>
    <lineage>
        <taxon>Eukaryota</taxon>
        <taxon>Fungi</taxon>
        <taxon>Dikarya</taxon>
        <taxon>Basidiomycota</taxon>
        <taxon>Agaricomycotina</taxon>
        <taxon>Agaricomycetes</taxon>
        <taxon>Agaricomycetidae</taxon>
        <taxon>Agaricales</taxon>
        <taxon>Marasmiineae</taxon>
        <taxon>Mycenaceae</taxon>
        <taxon>Mycena</taxon>
    </lineage>
</organism>
<evidence type="ECO:0000259" key="4">
    <source>
        <dbReference type="Pfam" id="PF03178"/>
    </source>
</evidence>
<dbReference type="InterPro" id="IPR015943">
    <property type="entry name" value="WD40/YVTN_repeat-like_dom_sf"/>
</dbReference>
<dbReference type="EMBL" id="JACAZE010000016">
    <property type="protein sequence ID" value="KAF7296463.1"/>
    <property type="molecule type" value="Genomic_DNA"/>
</dbReference>
<sequence>MKLVSTFHAPTTVVSSVKANLTNTPLEYLVIARPHGLEVSSIHVDGLKPECKWGAVFGNILSIKSVPTGDGPRRNLLVLVDQPHPELIFLEFKDGKLNVTHRLDLFEHKPAAEFFDHNSLVVHPDGKLAVVSCYTGKLRLVRLKRGNYHLDSDAAVDEYTILGLTFLPPAPDDPYPLALLFLDPSQKRRLIAHSVDLSDLDISREPSDALHPTALPSSLIPIPHSVSEGPVPMLIPVPCPAEFKESAAEKEADPSTFFGGVLVVGGKKIVLFELPGKSGSFKQGNKRRRLDESKRSASHREQAVAKEQERYNRKRKAKARVDWPWSEISSYEVIDEDGPFRVLLGDTFGRLAMLSLHDVPLNGLVLIPLGQTSPSVSLTYLSNSILYVGSHVGNSQLVEISEEPLASSSKAPAVPTLPIPDDIETVPASRLAPGEEKDEEVQDCILETQGTYLRVVDSFKNIAPILDAALVDTDDSGHLQIVTCSGGQNTGSINVIRKGADFQLLGSVPGMQHLVTMFAFKRISDDSSDSHILVSTLETSQVMEIEARDKLQRIDPASSGFVAARTLAAKNIQAPVVRPAVRRAGREIQPASVGYKATSFVVQVTKTGAFLFDFQMESEWERISEVSVASLSSGVDGLEIVAADINASQTVLALSNGSLACLEVDETGKMLKVVRETPMPLAVEMSALSCQSFDPAASTSDLVAVAYWQTNQIQLLDLAGATHPFAQICTTKPLPAVVRSLLMFDFGGHPHVFAGLGNGSVAVFEYDPHLRVLGQPKLIPLGTLPVSLVPYTLLDGKRTVLATGSRAAVVTWGGDRVQSSPVMLKDIVATAPLHNEHYQSTLLLANESTLSIGQVRDVDHMHIRPIPSPRVFDTRTEAYDVPQRIVYEPSLKVFGVAYSRERPPRVGEPQPFPIGIFRLLDDASFETISQYEYKESEEITAVTMLTAKHGDDATACFCVGSYVVSSEEQEPKTGRLTVFAAHPIGSDQRASDLQLHTLAFVDVPGCLYSLATVNGLVAAGVNSIVFVYRLDIDASTGVCSLEQVAKMNSNYFVMSISSFDNRLVLGDRIASLSLVELGKDKKLETLGRDLTPLAPNTVQAVDGKYVLAANDTLNLLSFTYDEAAKKLDRDGYYQQCDLVNKFVQGSITSADPTSPFKPIQMFFTPSDLTDLQRNMYAVVEDGARQKKFRTPQSTSRRRAADEAYGFLDGSFLERLLEISDSGRLAKIESGSNEPERLKRPIAEFQQLLKTLQSLH</sequence>
<dbReference type="AlphaFoldDB" id="A0A8H6VZX8"/>
<evidence type="ECO:0000256" key="3">
    <source>
        <dbReference type="SAM" id="MobiDB-lite"/>
    </source>
</evidence>
<feature type="domain" description="RSE1/DDB1/CPSF1 C-terminal" evidence="4">
    <location>
        <begin position="917"/>
        <end position="1150"/>
    </location>
</feature>
<dbReference type="PANTHER" id="PTHR10644">
    <property type="entry name" value="DNA REPAIR/RNA PROCESSING CPSF FAMILY"/>
    <property type="match status" value="1"/>
</dbReference>
<feature type="region of interest" description="Disordered" evidence="3">
    <location>
        <begin position="281"/>
        <end position="311"/>
    </location>
</feature>
<evidence type="ECO:0000313" key="8">
    <source>
        <dbReference type="Proteomes" id="UP000613580"/>
    </source>
</evidence>
<feature type="domain" description="RSE1/DDB1/CPSF1 second beta-propeller" evidence="6">
    <location>
        <begin position="511"/>
        <end position="855"/>
    </location>
</feature>
<reference evidence="7" key="1">
    <citation type="submission" date="2020-05" db="EMBL/GenBank/DDBJ databases">
        <title>Mycena genomes resolve the evolution of fungal bioluminescence.</title>
        <authorList>
            <person name="Tsai I.J."/>
        </authorList>
    </citation>
    <scope>NUCLEOTIDE SEQUENCE</scope>
    <source>
        <strain evidence="7">110903Hualien_Pintung</strain>
    </source>
</reference>
<gene>
    <name evidence="7" type="ORF">HMN09_01052800</name>
</gene>
<evidence type="ECO:0000259" key="6">
    <source>
        <dbReference type="Pfam" id="PF23726"/>
    </source>
</evidence>
<dbReference type="Gene3D" id="1.10.150.910">
    <property type="match status" value="1"/>
</dbReference>
<dbReference type="InterPro" id="IPR018846">
    <property type="entry name" value="Beta-prop_RSE1/DDB1/CPSF1_1st"/>
</dbReference>
<keyword evidence="2" id="KW-0539">Nucleus</keyword>
<accession>A0A8H6VZX8</accession>
<evidence type="ECO:0000256" key="2">
    <source>
        <dbReference type="ARBA" id="ARBA00023242"/>
    </source>
</evidence>
<dbReference type="OrthoDB" id="433457at2759"/>
<name>A0A8H6VZX8_MYCCL</name>
<dbReference type="GO" id="GO:0005634">
    <property type="term" value="C:nucleus"/>
    <property type="evidence" value="ECO:0007669"/>
    <property type="project" value="UniProtKB-SubCell"/>
</dbReference>
<keyword evidence="8" id="KW-1185">Reference proteome</keyword>
<dbReference type="GO" id="GO:0003676">
    <property type="term" value="F:nucleic acid binding"/>
    <property type="evidence" value="ECO:0007669"/>
    <property type="project" value="InterPro"/>
</dbReference>
<feature type="compositionally biased region" description="Basic and acidic residues" evidence="3">
    <location>
        <begin position="289"/>
        <end position="311"/>
    </location>
</feature>
<dbReference type="Gene3D" id="2.130.10.10">
    <property type="entry name" value="YVTN repeat-like/Quinoprotein amine dehydrogenase"/>
    <property type="match status" value="3"/>
</dbReference>
<dbReference type="InterPro" id="IPR058543">
    <property type="entry name" value="Beta-prop_RSE1/DDB1/CPSF1_2nd"/>
</dbReference>
<evidence type="ECO:0000313" key="7">
    <source>
        <dbReference type="EMBL" id="KAF7296463.1"/>
    </source>
</evidence>
<dbReference type="Pfam" id="PF10433">
    <property type="entry name" value="Beta-prop_RSE1_1st"/>
    <property type="match status" value="1"/>
</dbReference>
<dbReference type="Pfam" id="PF03178">
    <property type="entry name" value="CPSF_A"/>
    <property type="match status" value="1"/>
</dbReference>
<proteinExistence type="predicted"/>
<evidence type="ECO:0000256" key="1">
    <source>
        <dbReference type="ARBA" id="ARBA00004123"/>
    </source>
</evidence>